<dbReference type="Pfam" id="PF04130">
    <property type="entry name" value="GCP_C_terminal"/>
    <property type="match status" value="1"/>
</dbReference>
<dbReference type="GO" id="GO:0000930">
    <property type="term" value="C:gamma-tubulin complex"/>
    <property type="evidence" value="ECO:0007669"/>
    <property type="project" value="TreeGrafter"/>
</dbReference>
<dbReference type="GO" id="GO:0031122">
    <property type="term" value="P:cytoplasmic microtubule organization"/>
    <property type="evidence" value="ECO:0007669"/>
    <property type="project" value="TreeGrafter"/>
</dbReference>
<dbReference type="GO" id="GO:0000922">
    <property type="term" value="C:spindle pole"/>
    <property type="evidence" value="ECO:0007669"/>
    <property type="project" value="InterPro"/>
</dbReference>
<dbReference type="InterPro" id="IPR040457">
    <property type="entry name" value="GCP_C"/>
</dbReference>
<evidence type="ECO:0000256" key="4">
    <source>
        <dbReference type="ARBA" id="ARBA00022701"/>
    </source>
</evidence>
<feature type="coiled-coil region" evidence="6">
    <location>
        <begin position="768"/>
        <end position="803"/>
    </location>
</feature>
<feature type="region of interest" description="Disordered" evidence="7">
    <location>
        <begin position="697"/>
        <end position="763"/>
    </location>
</feature>
<feature type="domain" description="Gamma tubulin complex component protein N-terminal" evidence="9">
    <location>
        <begin position="276"/>
        <end position="524"/>
    </location>
</feature>
<dbReference type="GO" id="GO:0007020">
    <property type="term" value="P:microtubule nucleation"/>
    <property type="evidence" value="ECO:0007669"/>
    <property type="project" value="InterPro"/>
</dbReference>
<evidence type="ECO:0000313" key="10">
    <source>
        <dbReference type="EMBL" id="KAJ8949056.1"/>
    </source>
</evidence>
<dbReference type="PANTHER" id="PTHR19302">
    <property type="entry name" value="GAMMA TUBULIN COMPLEX PROTEIN"/>
    <property type="match status" value="1"/>
</dbReference>
<comment type="caution">
    <text evidence="10">The sequence shown here is derived from an EMBL/GenBank/DDBJ whole genome shotgun (WGS) entry which is preliminary data.</text>
</comment>
<dbReference type="GO" id="GO:0051321">
    <property type="term" value="P:meiotic cell cycle"/>
    <property type="evidence" value="ECO:0007669"/>
    <property type="project" value="TreeGrafter"/>
</dbReference>
<sequence>MDENNADSVFKLITNLCEKFHDNPDKIKKSRSKCYEILLGKRIPKYQKPFKDLKGTIDPFCNLLSWQLVLIHDHNLRDHADSIQECAEAVQQCYEENVNDCRNVLQFLLSLRNVPTKDNTKLDLSSLPPIDEFENFNNLFKLPESIINECERHNSGTNLSTRCKALKKQISNYNPLAGLTSETQLNDFFKDDGYHSTPKTPEDIWETASKMKYSARRNWENFGYPEPDKEPPFLSELGDLSSLWVENLESLYIVKLFRDENIFNSTMKSRRIFIGDLKYLLVGMSSDSFGVDQRGEFYLLPRVTVNGITPDSLERYCSDLMFAGTCYMALHKMSIPDPHTGKYKYDGYIFAEFCESINRYLTFYRTAIFDISDTTNYLQFHEYTYQLRLQISAIASICKVGPYMESEEIPHGIALLNYLYQKVLTLTEGKVITALYSILYACCQVYFGRFLNQWILEGTINDPYGEFFIKPNSKYISTRGRTYWTRSYTLREDIVPDFLIDLRMDLLHCGKTMNLLKLCVHSSKLCLYLMGRKPSVISCCLTSEHLLALKQNTTMYYLEVCTECGPRFNLSDVLTKWHKQDPVLMSLIAKKRATTLRKLELERQKIIQEQNEKKMEEIAMLREQYDTALLEKQTRIAMEVEREMKQIEQNLDVELKRQKLIKDEANKLVMYYSELIEVAEVRKSKIENHLKKMKSIHLDQSPTQRERDKEDYLSTVESLAEKSDSSTESFYSVNEEAEQCENEEKRSDEMHSTTSTHLHSSLSMDIINANKEGEIEDENSNKKEEVKEKTKVLSKNVQQAIDNFEMARRNKQKVMEVEMNIQYCPTIERKVSKTPIVSYLTDAQQNKIRMLSSEFGIDIKPERTDRLTSVGLINRNRVMGVSDSLNLARLDNESFVNKNVRNLEETSSKIGTVKKSKSLLLDLDKLSIKSHRSESDKPIPMSVDSTPLSELPQSSITTPSTMFLSVDTNMLESIPNTADTQQTEEEFNFTQHKNEGIIPIYYNRNQSTLPRPVFSKRVTLQEAAGVSTNCLKLFLHESIQIPLMTQTELVNNELLRYFIDDLNYLQHLTSLRDYFFLQDGEFGRNITENLFEKLYDANFPVELINCRTLQDLVFGALDMSSKNQGNSNCLSFKINSLPKCFDLGDPDVLDCLSLTYKVKWPLNILLPTDTIGKYDEVFKYLLKLNRVSWALKKIFLFPLTLQYRRIAVLAESVSFEFFSQELKVLAKETGKKETYLMTSPQYRRLHQCRHIMSHFIQTLQNYVVGEVLQTSWQIFEKNLANVTKIDELYSAHTAYIKNILFMCLLNQKTIILRNVIQKNIHRDLEILRLSKIEDKLENIFKNFEEFVLYLFKVGRKVAKSGYQPYLIQLLDMLDHNAYYTESQKRYL</sequence>
<feature type="compositionally biased region" description="Polar residues" evidence="7">
    <location>
        <begin position="943"/>
        <end position="954"/>
    </location>
</feature>
<dbReference type="InterPro" id="IPR041470">
    <property type="entry name" value="GCP_N"/>
</dbReference>
<feature type="domain" description="Gamma tubulin complex component C-terminal" evidence="8">
    <location>
        <begin position="1065"/>
        <end position="1379"/>
    </location>
</feature>
<evidence type="ECO:0000313" key="11">
    <source>
        <dbReference type="Proteomes" id="UP001162162"/>
    </source>
</evidence>
<evidence type="ECO:0000256" key="5">
    <source>
        <dbReference type="ARBA" id="ARBA00023212"/>
    </source>
</evidence>
<dbReference type="GO" id="GO:0051225">
    <property type="term" value="P:spindle assembly"/>
    <property type="evidence" value="ECO:0007669"/>
    <property type="project" value="TreeGrafter"/>
</dbReference>
<protein>
    <recommendedName>
        <fullName evidence="12">Gamma-tubulin complex component 6</fullName>
    </recommendedName>
</protein>
<dbReference type="Pfam" id="PF17681">
    <property type="entry name" value="GCP_N_terminal"/>
    <property type="match status" value="1"/>
</dbReference>
<evidence type="ECO:0000256" key="6">
    <source>
        <dbReference type="SAM" id="Coils"/>
    </source>
</evidence>
<evidence type="ECO:0008006" key="12">
    <source>
        <dbReference type="Google" id="ProtNLM"/>
    </source>
</evidence>
<feature type="compositionally biased region" description="Low complexity" evidence="7">
    <location>
        <begin position="752"/>
        <end position="763"/>
    </location>
</feature>
<keyword evidence="4" id="KW-0493">Microtubule</keyword>
<evidence type="ECO:0000256" key="3">
    <source>
        <dbReference type="ARBA" id="ARBA00022490"/>
    </source>
</evidence>
<evidence type="ECO:0000256" key="7">
    <source>
        <dbReference type="SAM" id="MobiDB-lite"/>
    </source>
</evidence>
<dbReference type="EMBL" id="JAPWTK010000124">
    <property type="protein sequence ID" value="KAJ8949056.1"/>
    <property type="molecule type" value="Genomic_DNA"/>
</dbReference>
<evidence type="ECO:0000256" key="2">
    <source>
        <dbReference type="ARBA" id="ARBA00010337"/>
    </source>
</evidence>
<dbReference type="GO" id="GO:0000278">
    <property type="term" value="P:mitotic cell cycle"/>
    <property type="evidence" value="ECO:0007669"/>
    <property type="project" value="TreeGrafter"/>
</dbReference>
<keyword evidence="3" id="KW-0963">Cytoplasm</keyword>
<dbReference type="InterPro" id="IPR007259">
    <property type="entry name" value="GCP"/>
</dbReference>
<dbReference type="Gene3D" id="1.20.120.1900">
    <property type="entry name" value="Gamma-tubulin complex, C-terminal domain"/>
    <property type="match status" value="1"/>
</dbReference>
<reference evidence="10" key="1">
    <citation type="journal article" date="2023" name="Insect Mol. Biol.">
        <title>Genome sequencing provides insights into the evolution of gene families encoding plant cell wall-degrading enzymes in longhorned beetles.</title>
        <authorList>
            <person name="Shin N.R."/>
            <person name="Okamura Y."/>
            <person name="Kirsch R."/>
            <person name="Pauchet Y."/>
        </authorList>
    </citation>
    <scope>NUCLEOTIDE SEQUENCE</scope>
    <source>
        <strain evidence="10">AMC_N1</strain>
    </source>
</reference>
<gene>
    <name evidence="10" type="ORF">NQ318_016958</name>
</gene>
<evidence type="ECO:0000256" key="1">
    <source>
        <dbReference type="ARBA" id="ARBA00004245"/>
    </source>
</evidence>
<dbReference type="GO" id="GO:0005874">
    <property type="term" value="C:microtubule"/>
    <property type="evidence" value="ECO:0007669"/>
    <property type="project" value="UniProtKB-KW"/>
</dbReference>
<evidence type="ECO:0000259" key="8">
    <source>
        <dbReference type="Pfam" id="PF04130"/>
    </source>
</evidence>
<comment type="similarity">
    <text evidence="2">Belongs to the TUBGCP family.</text>
</comment>
<organism evidence="10 11">
    <name type="scientific">Aromia moschata</name>
    <dbReference type="NCBI Taxonomy" id="1265417"/>
    <lineage>
        <taxon>Eukaryota</taxon>
        <taxon>Metazoa</taxon>
        <taxon>Ecdysozoa</taxon>
        <taxon>Arthropoda</taxon>
        <taxon>Hexapoda</taxon>
        <taxon>Insecta</taxon>
        <taxon>Pterygota</taxon>
        <taxon>Neoptera</taxon>
        <taxon>Endopterygota</taxon>
        <taxon>Coleoptera</taxon>
        <taxon>Polyphaga</taxon>
        <taxon>Cucujiformia</taxon>
        <taxon>Chrysomeloidea</taxon>
        <taxon>Cerambycidae</taxon>
        <taxon>Cerambycinae</taxon>
        <taxon>Callichromatini</taxon>
        <taxon>Aromia</taxon>
    </lineage>
</organism>
<keyword evidence="6" id="KW-0175">Coiled coil</keyword>
<accession>A0AAV8YDU0</accession>
<feature type="coiled-coil region" evidence="6">
    <location>
        <begin position="596"/>
        <end position="657"/>
    </location>
</feature>
<dbReference type="GO" id="GO:0043015">
    <property type="term" value="F:gamma-tubulin binding"/>
    <property type="evidence" value="ECO:0007669"/>
    <property type="project" value="InterPro"/>
</dbReference>
<feature type="region of interest" description="Disordered" evidence="7">
    <location>
        <begin position="931"/>
        <end position="954"/>
    </location>
</feature>
<dbReference type="GO" id="GO:0051011">
    <property type="term" value="F:microtubule minus-end binding"/>
    <property type="evidence" value="ECO:0007669"/>
    <property type="project" value="TreeGrafter"/>
</dbReference>
<proteinExistence type="inferred from homology"/>
<dbReference type="InterPro" id="IPR042241">
    <property type="entry name" value="GCP_C_sf"/>
</dbReference>
<dbReference type="Proteomes" id="UP001162162">
    <property type="component" value="Unassembled WGS sequence"/>
</dbReference>
<name>A0AAV8YDU0_9CUCU</name>
<evidence type="ECO:0000259" key="9">
    <source>
        <dbReference type="Pfam" id="PF17681"/>
    </source>
</evidence>
<keyword evidence="5" id="KW-0206">Cytoskeleton</keyword>
<feature type="compositionally biased region" description="Basic and acidic residues" evidence="7">
    <location>
        <begin position="742"/>
        <end position="751"/>
    </location>
</feature>
<keyword evidence="11" id="KW-1185">Reference proteome</keyword>
<dbReference type="PANTHER" id="PTHR19302:SF70">
    <property type="entry name" value="GAMMA-TUBULIN COMPLEX COMPONENT 6"/>
    <property type="match status" value="1"/>
</dbReference>
<comment type="subcellular location">
    <subcellularLocation>
        <location evidence="1">Cytoplasm</location>
        <location evidence="1">Cytoskeleton</location>
    </subcellularLocation>
</comment>